<dbReference type="PANTHER" id="PTHR12935:SF0">
    <property type="entry name" value="GAMMA-GLUTAMYLCYCLOTRANSFERASE"/>
    <property type="match status" value="1"/>
</dbReference>
<feature type="active site" description="Proton acceptor" evidence="3">
    <location>
        <position position="79"/>
    </location>
</feature>
<accession>A0AAE1ZJI8</accession>
<dbReference type="EC" id="4.3.2.9" evidence="1"/>
<name>A0AAE1ZJI8_SCHME</name>
<dbReference type="Proteomes" id="UP001292079">
    <property type="component" value="Unassembled WGS sequence"/>
</dbReference>
<evidence type="ECO:0000313" key="6">
    <source>
        <dbReference type="Proteomes" id="UP001292079"/>
    </source>
</evidence>
<evidence type="ECO:0000256" key="1">
    <source>
        <dbReference type="ARBA" id="ARBA00012346"/>
    </source>
</evidence>
<dbReference type="Pfam" id="PF13772">
    <property type="entry name" value="AIG2_2"/>
    <property type="match status" value="1"/>
</dbReference>
<sequence length="183" mass="20898">MFYYFAFGSNLLKERIQLLNKSAQFVGVGFIEDYTLSFAGFSNNWFGATATIKPSLSEYVLGTVWKMCISDLHTLDLQESAPVLYTPVEIPVNLVNENSSMINCRTYMLNSCEPGDPSPYYLDIILRGAVQSQLPQSYIDRLKRTKHNGYFGGCNLYMNVLNNMPIDERCSYQIFDLKSLQFE</sequence>
<evidence type="ECO:0000313" key="5">
    <source>
        <dbReference type="EMBL" id="KAK4474502.1"/>
    </source>
</evidence>
<organism evidence="5 6">
    <name type="scientific">Schistosoma mekongi</name>
    <name type="common">Parasitic worm</name>
    <dbReference type="NCBI Taxonomy" id="38744"/>
    <lineage>
        <taxon>Eukaryota</taxon>
        <taxon>Metazoa</taxon>
        <taxon>Spiralia</taxon>
        <taxon>Lophotrochozoa</taxon>
        <taxon>Platyhelminthes</taxon>
        <taxon>Trematoda</taxon>
        <taxon>Digenea</taxon>
        <taxon>Strigeidida</taxon>
        <taxon>Schistosomatoidea</taxon>
        <taxon>Schistosomatidae</taxon>
        <taxon>Schistosoma</taxon>
    </lineage>
</organism>
<dbReference type="Gene3D" id="3.10.490.10">
    <property type="entry name" value="Gamma-glutamyl cyclotransferase-like"/>
    <property type="match status" value="1"/>
</dbReference>
<dbReference type="InterPro" id="IPR017939">
    <property type="entry name" value="G-Glutamylcylcotransferase"/>
</dbReference>
<dbReference type="CDD" id="cd06661">
    <property type="entry name" value="GGCT_like"/>
    <property type="match status" value="1"/>
</dbReference>
<comment type="caution">
    <text evidence="5">The sequence shown here is derived from an EMBL/GenBank/DDBJ whole genome shotgun (WGS) entry which is preliminary data.</text>
</comment>
<dbReference type="PANTHER" id="PTHR12935">
    <property type="entry name" value="GAMMA-GLUTAMYLCYCLOTRANSFERASE"/>
    <property type="match status" value="1"/>
</dbReference>
<dbReference type="InterPro" id="IPR013024">
    <property type="entry name" value="GGCT-like"/>
</dbReference>
<dbReference type="EMBL" id="JALJAT010000001">
    <property type="protein sequence ID" value="KAK4474502.1"/>
    <property type="molecule type" value="Genomic_DNA"/>
</dbReference>
<feature type="binding site" evidence="4">
    <location>
        <position position="121"/>
    </location>
    <ligand>
        <name>substrate</name>
    </ligand>
</feature>
<evidence type="ECO:0000256" key="2">
    <source>
        <dbReference type="ARBA" id="ARBA00023239"/>
    </source>
</evidence>
<dbReference type="SUPFAM" id="SSF110857">
    <property type="entry name" value="Gamma-glutamyl cyclotransferase-like"/>
    <property type="match status" value="1"/>
</dbReference>
<evidence type="ECO:0000256" key="3">
    <source>
        <dbReference type="PIRSR" id="PIRSR617939-1"/>
    </source>
</evidence>
<keyword evidence="6" id="KW-1185">Reference proteome</keyword>
<keyword evidence="2" id="KW-0456">Lyase</keyword>
<reference evidence="5" key="2">
    <citation type="journal article" date="2023" name="Infect Dis Poverty">
        <title>Chromosome-scale genome of the human blood fluke Schistosoma mekongi and its implications for public health.</title>
        <authorList>
            <person name="Zhou M."/>
            <person name="Xu L."/>
            <person name="Xu D."/>
            <person name="Chen W."/>
            <person name="Khan J."/>
            <person name="Hu Y."/>
            <person name="Huang H."/>
            <person name="Wei H."/>
            <person name="Zhang Y."/>
            <person name="Chusongsang P."/>
            <person name="Tanasarnprasert K."/>
            <person name="Hu X."/>
            <person name="Limpanont Y."/>
            <person name="Lv Z."/>
        </authorList>
    </citation>
    <scope>NUCLEOTIDE SEQUENCE</scope>
    <source>
        <strain evidence="5">LV_2022a</strain>
    </source>
</reference>
<protein>
    <recommendedName>
        <fullName evidence="1">gamma-glutamylcyclotransferase</fullName>
        <ecNumber evidence="1">4.3.2.9</ecNumber>
    </recommendedName>
</protein>
<evidence type="ECO:0000256" key="4">
    <source>
        <dbReference type="PIRSR" id="PIRSR617939-2"/>
    </source>
</evidence>
<dbReference type="GO" id="GO:0003839">
    <property type="term" value="F:gamma-glutamylcyclotransferase activity"/>
    <property type="evidence" value="ECO:0007669"/>
    <property type="project" value="UniProtKB-EC"/>
</dbReference>
<reference evidence="5" key="1">
    <citation type="submission" date="2022-04" db="EMBL/GenBank/DDBJ databases">
        <authorList>
            <person name="Xu L."/>
            <person name="Lv Z."/>
        </authorList>
    </citation>
    <scope>NUCLEOTIDE SEQUENCE</scope>
    <source>
        <strain evidence="5">LV_2022a</strain>
    </source>
</reference>
<dbReference type="AlphaFoldDB" id="A0AAE1ZJI8"/>
<feature type="binding site" evidence="4">
    <location>
        <begin position="4"/>
        <end position="9"/>
    </location>
    <ligand>
        <name>substrate</name>
    </ligand>
</feature>
<gene>
    <name evidence="5" type="ORF">MN116_000712</name>
</gene>
<proteinExistence type="predicted"/>
<dbReference type="InterPro" id="IPR036568">
    <property type="entry name" value="GGCT-like_sf"/>
</dbReference>